<dbReference type="AlphaFoldDB" id="A0A1L1PJB8"/>
<dbReference type="CDD" id="cd00609">
    <property type="entry name" value="AAT_like"/>
    <property type="match status" value="1"/>
</dbReference>
<dbReference type="InterPro" id="IPR000524">
    <property type="entry name" value="Tscrpt_reg_HTH_GntR"/>
</dbReference>
<evidence type="ECO:0000256" key="2">
    <source>
        <dbReference type="ARBA" id="ARBA00022898"/>
    </source>
</evidence>
<dbReference type="InterPro" id="IPR015422">
    <property type="entry name" value="PyrdxlP-dep_Trfase_small"/>
</dbReference>
<dbReference type="Pfam" id="PF00155">
    <property type="entry name" value="Aminotran_1_2"/>
    <property type="match status" value="1"/>
</dbReference>
<dbReference type="InterPro" id="IPR036388">
    <property type="entry name" value="WH-like_DNA-bd_sf"/>
</dbReference>
<dbReference type="InterPro" id="IPR015424">
    <property type="entry name" value="PyrdxlP-dep_Trfase"/>
</dbReference>
<keyword evidence="3" id="KW-0805">Transcription regulation</keyword>
<dbReference type="EMBL" id="CCAE010000015">
    <property type="protein sequence ID" value="CDN87849.1"/>
    <property type="molecule type" value="Genomic_DNA"/>
</dbReference>
<comment type="similarity">
    <text evidence="1">In the C-terminal section; belongs to the class-I pyridoxal-phosphate-dependent aminotransferase family.</text>
</comment>
<keyword evidence="8" id="KW-1185">Reference proteome</keyword>
<dbReference type="Proteomes" id="UP000028878">
    <property type="component" value="Unassembled WGS sequence"/>
</dbReference>
<dbReference type="GO" id="GO:0030170">
    <property type="term" value="F:pyridoxal phosphate binding"/>
    <property type="evidence" value="ECO:0007669"/>
    <property type="project" value="InterPro"/>
</dbReference>
<dbReference type="InterPro" id="IPR051446">
    <property type="entry name" value="HTH_trans_reg/aminotransferase"/>
</dbReference>
<evidence type="ECO:0000313" key="8">
    <source>
        <dbReference type="Proteomes" id="UP000028878"/>
    </source>
</evidence>
<keyword evidence="5" id="KW-0804">Transcription</keyword>
<reference evidence="8" key="2">
    <citation type="submission" date="2014-11" db="EMBL/GenBank/DDBJ databases">
        <title>Draft genome sequence of Hydrogenophaga intermedia S1.</title>
        <authorList>
            <person name="Gan H.M."/>
            <person name="Chew T.H."/>
            <person name="Stolz A."/>
        </authorList>
    </citation>
    <scope>NUCLEOTIDE SEQUENCE [LARGE SCALE GENOMIC DNA]</scope>
    <source>
        <strain evidence="8">S1</strain>
    </source>
</reference>
<keyword evidence="2" id="KW-0663">Pyridoxal phosphate</keyword>
<dbReference type="InterPro" id="IPR004839">
    <property type="entry name" value="Aminotransferase_I/II_large"/>
</dbReference>
<dbReference type="GO" id="GO:0003677">
    <property type="term" value="F:DNA binding"/>
    <property type="evidence" value="ECO:0007669"/>
    <property type="project" value="UniProtKB-KW"/>
</dbReference>
<dbReference type="SMART" id="SM00345">
    <property type="entry name" value="HTH_GNTR"/>
    <property type="match status" value="1"/>
</dbReference>
<evidence type="ECO:0000256" key="1">
    <source>
        <dbReference type="ARBA" id="ARBA00005384"/>
    </source>
</evidence>
<name>A0A1L1PJB8_HYDIT</name>
<evidence type="ECO:0000313" key="7">
    <source>
        <dbReference type="EMBL" id="CDN87849.1"/>
    </source>
</evidence>
<dbReference type="InterPro" id="IPR015421">
    <property type="entry name" value="PyrdxlP-dep_Trfase_major"/>
</dbReference>
<feature type="domain" description="HTH gntR-type" evidence="6">
    <location>
        <begin position="17"/>
        <end position="85"/>
    </location>
</feature>
<evidence type="ECO:0000256" key="5">
    <source>
        <dbReference type="ARBA" id="ARBA00023163"/>
    </source>
</evidence>
<dbReference type="Gene3D" id="3.90.1150.10">
    <property type="entry name" value="Aspartate Aminotransferase, domain 1"/>
    <property type="match status" value="1"/>
</dbReference>
<evidence type="ECO:0000259" key="6">
    <source>
        <dbReference type="PROSITE" id="PS50949"/>
    </source>
</evidence>
<proteinExistence type="inferred from homology"/>
<evidence type="ECO:0000256" key="3">
    <source>
        <dbReference type="ARBA" id="ARBA00023015"/>
    </source>
</evidence>
<protein>
    <submittedName>
        <fullName evidence="7">Family transcriptional regulator</fullName>
    </submittedName>
</protein>
<dbReference type="Pfam" id="PF00392">
    <property type="entry name" value="GntR"/>
    <property type="match status" value="1"/>
</dbReference>
<evidence type="ECO:0000256" key="4">
    <source>
        <dbReference type="ARBA" id="ARBA00023125"/>
    </source>
</evidence>
<dbReference type="Gene3D" id="3.40.640.10">
    <property type="entry name" value="Type I PLP-dependent aspartate aminotransferase-like (Major domain)"/>
    <property type="match status" value="1"/>
</dbReference>
<dbReference type="PANTHER" id="PTHR46577:SF2">
    <property type="entry name" value="TRANSCRIPTIONAL REGULATORY PROTEIN"/>
    <property type="match status" value="1"/>
</dbReference>
<accession>A0A1L1PJB8</accession>
<dbReference type="InterPro" id="IPR036390">
    <property type="entry name" value="WH_DNA-bd_sf"/>
</dbReference>
<gene>
    <name evidence="7" type="ORF">BN948_02277</name>
</gene>
<dbReference type="SUPFAM" id="SSF46785">
    <property type="entry name" value="Winged helix' DNA-binding domain"/>
    <property type="match status" value="1"/>
</dbReference>
<sequence>MNTWVRFSPPAQEPRVDTKVEALANRLANAIEQGSLPPGSRLRSVRDAAAKDGLGVNTVVEAYNRLVARGYVEARPGSGYFVRRLAGTRSHAAPAHVTEAVDVVSLLREQLEQHYEVRVGDGRPPASWMEGSELGRHLRGAGSSGLSQIDHGYGTPWGYLPLRETVARLLGERTLPVSPRQVLLTQGANHALDLIVRHLLEPGDHALVDSPGYYPLFGKLKLAKVHMHGVPRQADGPDLDALQRLLKNQRPKVFFTQSLAHNPTGGSISLPKAHKLLQLITEHDCLVVEDDPFADLLPAGAPRLAALDQLERVIYVSSFSKTLSAGLRVGYIAGAAHHITALCDLKMVTVVSTSDFVERVVHQLISSGQYRRHLNRLKARLDEVHEPAIKALRRAGATVHPATPGGYYLWVELPEGLEELELARRAAAQGIFLAPGSVFHPDRHAACTAMRVNVAYATDPRFLRFLQGQIKALR</sequence>
<dbReference type="CDD" id="cd07377">
    <property type="entry name" value="WHTH_GntR"/>
    <property type="match status" value="1"/>
</dbReference>
<dbReference type="SUPFAM" id="SSF53383">
    <property type="entry name" value="PLP-dependent transferases"/>
    <property type="match status" value="1"/>
</dbReference>
<dbReference type="PANTHER" id="PTHR46577">
    <property type="entry name" value="HTH-TYPE TRANSCRIPTIONAL REGULATORY PROTEIN GABR"/>
    <property type="match status" value="1"/>
</dbReference>
<dbReference type="PROSITE" id="PS50949">
    <property type="entry name" value="HTH_GNTR"/>
    <property type="match status" value="1"/>
</dbReference>
<dbReference type="Gene3D" id="1.10.10.10">
    <property type="entry name" value="Winged helix-like DNA-binding domain superfamily/Winged helix DNA-binding domain"/>
    <property type="match status" value="1"/>
</dbReference>
<organism evidence="7 8">
    <name type="scientific">Hydrogenophaga intermedia</name>
    <dbReference type="NCBI Taxonomy" id="65786"/>
    <lineage>
        <taxon>Bacteria</taxon>
        <taxon>Pseudomonadati</taxon>
        <taxon>Pseudomonadota</taxon>
        <taxon>Betaproteobacteria</taxon>
        <taxon>Burkholderiales</taxon>
        <taxon>Comamonadaceae</taxon>
        <taxon>Hydrogenophaga</taxon>
    </lineage>
</organism>
<keyword evidence="4" id="KW-0238">DNA-binding</keyword>
<dbReference type="GO" id="GO:0003700">
    <property type="term" value="F:DNA-binding transcription factor activity"/>
    <property type="evidence" value="ECO:0007669"/>
    <property type="project" value="InterPro"/>
</dbReference>
<reference evidence="8" key="1">
    <citation type="submission" date="2014-02" db="EMBL/GenBank/DDBJ databases">
        <authorList>
            <person name="Gan H."/>
        </authorList>
    </citation>
    <scope>NUCLEOTIDE SEQUENCE [LARGE SCALE GENOMIC DNA]</scope>
    <source>
        <strain evidence="8">S1</strain>
    </source>
</reference>